<keyword evidence="3" id="KW-1185">Reference proteome</keyword>
<name>A0ABU4Y1S2_9HYPH</name>
<comment type="caution">
    <text evidence="2">The sequence shown here is derived from an EMBL/GenBank/DDBJ whole genome shotgun (WGS) entry which is preliminary data.</text>
</comment>
<accession>A0ABU4Y1S2</accession>
<evidence type="ECO:0000313" key="3">
    <source>
        <dbReference type="Proteomes" id="UP001287059"/>
    </source>
</evidence>
<dbReference type="Pfam" id="PF12770">
    <property type="entry name" value="CHAT"/>
    <property type="match status" value="1"/>
</dbReference>
<dbReference type="RefSeq" id="WP_320222773.1">
    <property type="nucleotide sequence ID" value="NZ_JAVIIW010000025.1"/>
</dbReference>
<sequence length="994" mass="109717">MEFQAVDGEVRKVPQRIRLKCQVPINPRTTDAIASMWEFASDTNVAMHIVDAVASDERTAVMFDLADGPWALAWELILDQMVSERARCAFVPIRRLADDPLPVGTNHIEQLRVLVLTGYEGDLGQRLDIAAEVDGILAAWDELDASVKVRIDQPIVERLDPATLGNLLARHEPHLLWYSGHGRAGRSPGLLVASGQWMSVQDFSAAVPQGGPPLAAVFWACDLGAAADPSLVSGPEAHLALRDRGVVCTVVMQSRIDDAVARLMARGFFEALAAGDSIECAVAQARRRARLRPSRFIDWAAPAVWSAAEPATALQWSTPAPDRLVQDLVARMSLRLAQRSPAKTDVFDRDQVREWLAARRVLLLSDPRDEALISALIASADALSMAGEITPVFIQFRTDDLGRSIEDWARQLADWIMPEWRSSELAEIISIATRDGVEGLQRLLRRSRLAVVLLDPPKSADPMLRRLVDQGGAIVIVVRSTVDAEQDWPEWRLDRLVEPDAGFAELDRVCQEWPRQTAFLAAIKVALPLSALRGEEVGDALVARLGPYLVKTDAGLILSASARERIVANLSKDVLIAGHTAAARVLERLGGSEALRFELLRHYVEAGSTTAATELAAVTIEQFMREGRNVAVLRVWKTLQPHAARDAIPSRQRLGVARAMVVLAMPRDAKLVLDRIGALDPLEAALAHALRSEIWKATGGESWRQNALVEIDRAISATNALASSASTDADAARSDAADYELNRARLLQYLFYDPSVVDYYRRVIRAWQTDADRRHQWAIASLNLVDALLDFGGGELDRFEEAEILLRALEEQDATVGTMLAEIRYKRLRLEERRGSAPERLIDLLNECENAARASGNGMLAAIAEARRFREFEAFDADRWAELEARLEMYAQHGFAFRVAAKGRLSAAHALDAAGDRPAAVEQLRRNRVRLESKSTFDRGTDRDRSAETYAGLFRLLGGGTERQDVARCAMAIAWMADWLAARGYANLEDAWGN</sequence>
<dbReference type="Proteomes" id="UP001287059">
    <property type="component" value="Unassembled WGS sequence"/>
</dbReference>
<feature type="domain" description="CHAT" evidence="1">
    <location>
        <begin position="150"/>
        <end position="306"/>
    </location>
</feature>
<proteinExistence type="predicted"/>
<dbReference type="EMBL" id="JAVIIW010000025">
    <property type="protein sequence ID" value="MDX8480911.1"/>
    <property type="molecule type" value="Genomic_DNA"/>
</dbReference>
<evidence type="ECO:0000313" key="2">
    <source>
        <dbReference type="EMBL" id="MDX8480911.1"/>
    </source>
</evidence>
<evidence type="ECO:0000259" key="1">
    <source>
        <dbReference type="Pfam" id="PF12770"/>
    </source>
</evidence>
<protein>
    <submittedName>
        <fullName evidence="2">CHAT domain-containing protein</fullName>
    </submittedName>
</protein>
<gene>
    <name evidence="2" type="ORF">RFN28_20985</name>
</gene>
<organism evidence="2 3">
    <name type="scientific">Mesorhizobium album</name>
    <dbReference type="NCBI Taxonomy" id="3072314"/>
    <lineage>
        <taxon>Bacteria</taxon>
        <taxon>Pseudomonadati</taxon>
        <taxon>Pseudomonadota</taxon>
        <taxon>Alphaproteobacteria</taxon>
        <taxon>Hyphomicrobiales</taxon>
        <taxon>Phyllobacteriaceae</taxon>
        <taxon>Mesorhizobium</taxon>
    </lineage>
</organism>
<reference evidence="2 3" key="1">
    <citation type="submission" date="2023-08" db="EMBL/GenBank/DDBJ databases">
        <title>Implementing the SeqCode for naming new Mesorhizobium species isolated from Vachellia karroo root nodules.</title>
        <authorList>
            <person name="Van Lill M."/>
        </authorList>
    </citation>
    <scope>NUCLEOTIDE SEQUENCE [LARGE SCALE GENOMIC DNA]</scope>
    <source>
        <strain evidence="2 3">VK24D</strain>
    </source>
</reference>
<dbReference type="InterPro" id="IPR024983">
    <property type="entry name" value="CHAT_dom"/>
</dbReference>